<dbReference type="AlphaFoldDB" id="C4J2R9"/>
<organism evidence="1">
    <name type="scientific">Zea mays</name>
    <name type="common">Maize</name>
    <dbReference type="NCBI Taxonomy" id="4577"/>
    <lineage>
        <taxon>Eukaryota</taxon>
        <taxon>Viridiplantae</taxon>
        <taxon>Streptophyta</taxon>
        <taxon>Embryophyta</taxon>
        <taxon>Tracheophyta</taxon>
        <taxon>Spermatophyta</taxon>
        <taxon>Magnoliopsida</taxon>
        <taxon>Liliopsida</taxon>
        <taxon>Poales</taxon>
        <taxon>Poaceae</taxon>
        <taxon>PACMAD clade</taxon>
        <taxon>Panicoideae</taxon>
        <taxon>Andropogonodae</taxon>
        <taxon>Andropogoneae</taxon>
        <taxon>Tripsacinae</taxon>
        <taxon>Zea</taxon>
    </lineage>
</organism>
<sequence length="106" mass="12612">MSMCNNFKKCHFYAIQITNVVKNLQSTGRFAYQHRFSQQINLQNWCPPHFLLVARFLLVDHTQQLAQDYQQTYGTPGTLHTEEKLCLFHRLLCLSSAWSFRHMRCM</sequence>
<reference evidence="1" key="1">
    <citation type="journal article" date="2009" name="PLoS Genet.">
        <title>Sequencing, mapping, and analysis of 27,455 maize full-length cDNAs.</title>
        <authorList>
            <person name="Soderlund C."/>
            <person name="Descour A."/>
            <person name="Kudrna D."/>
            <person name="Bomhoff M."/>
            <person name="Boyd L."/>
            <person name="Currie J."/>
            <person name="Angelova A."/>
            <person name="Collura K."/>
            <person name="Wissotski M."/>
            <person name="Ashley E."/>
            <person name="Morrow D."/>
            <person name="Fernandes J."/>
            <person name="Walbot V."/>
            <person name="Yu Y."/>
        </authorList>
    </citation>
    <scope>NUCLEOTIDE SEQUENCE</scope>
    <source>
        <strain evidence="1">B73</strain>
    </source>
</reference>
<name>C4J2R9_MAIZE</name>
<dbReference type="EMBL" id="BT085116">
    <property type="protein sequence ID" value="ACR35469.1"/>
    <property type="molecule type" value="mRNA"/>
</dbReference>
<reference evidence="1" key="2">
    <citation type="submission" date="2012-06" db="EMBL/GenBank/DDBJ databases">
        <authorList>
            <person name="Yu Y."/>
            <person name="Currie J."/>
            <person name="Lomeli R."/>
            <person name="Angelova A."/>
            <person name="Collura K."/>
            <person name="Wissotski M."/>
            <person name="Campos D."/>
            <person name="Kudrna D."/>
            <person name="Golser W."/>
            <person name="Ashely E."/>
            <person name="Descour A."/>
            <person name="Fernandes J."/>
            <person name="Soderlund C."/>
            <person name="Walbot V."/>
        </authorList>
    </citation>
    <scope>NUCLEOTIDE SEQUENCE</scope>
    <source>
        <strain evidence="1">B73</strain>
    </source>
</reference>
<protein>
    <submittedName>
        <fullName evidence="1">Uncharacterized protein</fullName>
    </submittedName>
</protein>
<proteinExistence type="evidence at transcript level"/>
<accession>C4J2R9</accession>
<evidence type="ECO:0000313" key="1">
    <source>
        <dbReference type="EMBL" id="ACR35469.1"/>
    </source>
</evidence>